<protein>
    <submittedName>
        <fullName evidence="2">Uncharacterized protein</fullName>
    </submittedName>
</protein>
<sequence>MISYFPPTWVKARHSANASNNLFWIVINHGIPCAGAVDAQEDFEVFKRAMIWVPALILAVATGYYFWGWIGVMFAIPIGLLPATFTNTITPLARWVEYRSRAIETEVAWRYYRRDKAAYRLGEAGSLATNSHSKGRAIKAIEHDLALLEGWATDYVDKHRARIERRSRALAKVFKHADDPAVLVSRRLVPS</sequence>
<proteinExistence type="predicted"/>
<feature type="transmembrane region" description="Helical" evidence="1">
    <location>
        <begin position="49"/>
        <end position="67"/>
    </location>
</feature>
<name>W0AFX2_9SPHN</name>
<keyword evidence="1" id="KW-0472">Membrane</keyword>
<dbReference type="RefSeq" id="WP_025294145.1">
    <property type="nucleotide sequence ID" value="NZ_CP006644.1"/>
</dbReference>
<keyword evidence="1" id="KW-1133">Transmembrane helix</keyword>
<accession>W0AFX2</accession>
<dbReference type="Proteomes" id="UP000018851">
    <property type="component" value="Chromosome"/>
</dbReference>
<dbReference type="EMBL" id="CP006644">
    <property type="protein sequence ID" value="AHE55991.1"/>
    <property type="molecule type" value="Genomic_DNA"/>
</dbReference>
<evidence type="ECO:0000256" key="1">
    <source>
        <dbReference type="SAM" id="Phobius"/>
    </source>
</evidence>
<keyword evidence="1" id="KW-0812">Transmembrane</keyword>
<evidence type="ECO:0000313" key="3">
    <source>
        <dbReference type="Proteomes" id="UP000018851"/>
    </source>
</evidence>
<dbReference type="AlphaFoldDB" id="W0AFX2"/>
<dbReference type="PATRIC" id="fig|1123269.5.peg.4266"/>
<dbReference type="OrthoDB" id="9218649at2"/>
<gene>
    <name evidence="2" type="ORF">NX02_21805</name>
</gene>
<dbReference type="HOGENOM" id="CLU_1420651_0_0_5"/>
<dbReference type="KEGG" id="ssan:NX02_21805"/>
<reference evidence="2 3" key="1">
    <citation type="submission" date="2013-07" db="EMBL/GenBank/DDBJ databases">
        <title>Completed genome of Sphingomonas sanxanigenens NX02.</title>
        <authorList>
            <person name="Ma T."/>
            <person name="Huang H."/>
            <person name="Wu M."/>
            <person name="Li X."/>
            <person name="Li G."/>
        </authorList>
    </citation>
    <scope>NUCLEOTIDE SEQUENCE [LARGE SCALE GENOMIC DNA]</scope>
    <source>
        <strain evidence="2 3">NX02</strain>
    </source>
</reference>
<organism evidence="2 3">
    <name type="scientific">Sphingomonas sanxanigenens DSM 19645 = NX02</name>
    <dbReference type="NCBI Taxonomy" id="1123269"/>
    <lineage>
        <taxon>Bacteria</taxon>
        <taxon>Pseudomonadati</taxon>
        <taxon>Pseudomonadota</taxon>
        <taxon>Alphaproteobacteria</taxon>
        <taxon>Sphingomonadales</taxon>
        <taxon>Sphingomonadaceae</taxon>
        <taxon>Sphingomonas</taxon>
    </lineage>
</organism>
<dbReference type="STRING" id="1123269.NX02_21805"/>
<evidence type="ECO:0000313" key="2">
    <source>
        <dbReference type="EMBL" id="AHE55991.1"/>
    </source>
</evidence>
<keyword evidence="3" id="KW-1185">Reference proteome</keyword>